<protein>
    <submittedName>
        <fullName evidence="1">Uncharacterized protein</fullName>
    </submittedName>
</protein>
<dbReference type="AlphaFoldDB" id="A0A6H3NQU3"/>
<dbReference type="OrthoDB" id="343806at2"/>
<accession>A0A6H3NQU3</accession>
<name>A0A6H3NQU3_9LEPT</name>
<organism evidence="1 2">
    <name type="scientific">Leptospira bandrabouensis</name>
    <dbReference type="NCBI Taxonomy" id="2484903"/>
    <lineage>
        <taxon>Bacteria</taxon>
        <taxon>Pseudomonadati</taxon>
        <taxon>Spirochaetota</taxon>
        <taxon>Spirochaetia</taxon>
        <taxon>Leptospirales</taxon>
        <taxon>Leptospiraceae</taxon>
        <taxon>Leptospira</taxon>
    </lineage>
</organism>
<proteinExistence type="predicted"/>
<dbReference type="Proteomes" id="UP000297649">
    <property type="component" value="Unassembled WGS sequence"/>
</dbReference>
<sequence>MEGKFMIPSLRLVFSFRFTLVTLTTIVFFTSLNAEPKEPPSSITFKEGGVTKTFYLNPNVVAEYVDIKEISNYQQKNQGNQGIKSGWNIRPQGKVLNPKSSKSAIPLKVTEVYSTGVGTGPNIVLPGIIIITFSSDQSQTSLEKIANKYGIQILDQLSPRLVSFQTEPGYLSIQKANEILSEPNVLEAYPDIALEKSLK</sequence>
<evidence type="ECO:0000313" key="1">
    <source>
        <dbReference type="EMBL" id="TGN15712.1"/>
    </source>
</evidence>
<gene>
    <name evidence="1" type="ORF">EHR08_05345</name>
</gene>
<evidence type="ECO:0000313" key="2">
    <source>
        <dbReference type="Proteomes" id="UP000297649"/>
    </source>
</evidence>
<dbReference type="EMBL" id="RQHU01000005">
    <property type="protein sequence ID" value="TGN15712.1"/>
    <property type="molecule type" value="Genomic_DNA"/>
</dbReference>
<reference evidence="1" key="1">
    <citation type="journal article" date="2019" name="PLoS Negl. Trop. Dis.">
        <title>Revisiting the worldwide diversity of Leptospira species in the environment.</title>
        <authorList>
            <person name="Vincent A.T."/>
            <person name="Schiettekatte O."/>
            <person name="Bourhy P."/>
            <person name="Veyrier F.J."/>
            <person name="Picardeau M."/>
        </authorList>
    </citation>
    <scope>NUCLEOTIDE SEQUENCE [LARGE SCALE GENOMIC DNA]</scope>
    <source>
        <strain evidence="1">201601109</strain>
    </source>
</reference>
<comment type="caution">
    <text evidence="1">The sequence shown here is derived from an EMBL/GenBank/DDBJ whole genome shotgun (WGS) entry which is preliminary data.</text>
</comment>
<keyword evidence="2" id="KW-1185">Reference proteome</keyword>